<keyword evidence="2" id="KW-1185">Reference proteome</keyword>
<accession>A0A3M7LXN7</accession>
<reference evidence="1 2" key="1">
    <citation type="journal article" date="2014" name="PLoS ONE">
        <title>De novo Genome Assembly of the Fungal Plant Pathogen Pyrenophora semeniperda.</title>
        <authorList>
            <person name="Soliai M.M."/>
            <person name="Meyer S.E."/>
            <person name="Udall J.A."/>
            <person name="Elzinga D.E."/>
            <person name="Hermansen R.A."/>
            <person name="Bodily P.M."/>
            <person name="Hart A.A."/>
            <person name="Coleman C.E."/>
        </authorList>
    </citation>
    <scope>NUCLEOTIDE SEQUENCE [LARGE SCALE GENOMIC DNA]</scope>
    <source>
        <strain evidence="1 2">CCB06</strain>
        <tissue evidence="1">Mycelium</tissue>
    </source>
</reference>
<dbReference type="EMBL" id="KE747809">
    <property type="protein sequence ID" value="RMZ67027.1"/>
    <property type="molecule type" value="Genomic_DNA"/>
</dbReference>
<protein>
    <submittedName>
        <fullName evidence="1">Uncharacterized protein</fullName>
    </submittedName>
</protein>
<dbReference type="Proteomes" id="UP000265663">
    <property type="component" value="Unassembled WGS sequence"/>
</dbReference>
<evidence type="ECO:0000313" key="1">
    <source>
        <dbReference type="EMBL" id="RMZ67027.1"/>
    </source>
</evidence>
<proteinExistence type="predicted"/>
<dbReference type="AlphaFoldDB" id="A0A3M7LXN7"/>
<sequence length="28" mass="3183">MCLQKWTRVGFITLSAIAAAKYTHEELT</sequence>
<evidence type="ECO:0000313" key="2">
    <source>
        <dbReference type="Proteomes" id="UP000265663"/>
    </source>
</evidence>
<name>A0A3M7LXN7_9PLEO</name>
<gene>
    <name evidence="1" type="ORF">GMOD_00002434</name>
</gene>
<organism evidence="1 2">
    <name type="scientific">Pyrenophora seminiperda CCB06</name>
    <dbReference type="NCBI Taxonomy" id="1302712"/>
    <lineage>
        <taxon>Eukaryota</taxon>
        <taxon>Fungi</taxon>
        <taxon>Dikarya</taxon>
        <taxon>Ascomycota</taxon>
        <taxon>Pezizomycotina</taxon>
        <taxon>Dothideomycetes</taxon>
        <taxon>Pleosporomycetidae</taxon>
        <taxon>Pleosporales</taxon>
        <taxon>Pleosporineae</taxon>
        <taxon>Pleosporaceae</taxon>
        <taxon>Pyrenophora</taxon>
    </lineage>
</organism>